<dbReference type="Proteomes" id="UP001054945">
    <property type="component" value="Unassembled WGS sequence"/>
</dbReference>
<organism evidence="1 2">
    <name type="scientific">Caerostris extrusa</name>
    <name type="common">Bark spider</name>
    <name type="synonym">Caerostris bankana</name>
    <dbReference type="NCBI Taxonomy" id="172846"/>
    <lineage>
        <taxon>Eukaryota</taxon>
        <taxon>Metazoa</taxon>
        <taxon>Ecdysozoa</taxon>
        <taxon>Arthropoda</taxon>
        <taxon>Chelicerata</taxon>
        <taxon>Arachnida</taxon>
        <taxon>Araneae</taxon>
        <taxon>Araneomorphae</taxon>
        <taxon>Entelegynae</taxon>
        <taxon>Araneoidea</taxon>
        <taxon>Araneidae</taxon>
        <taxon>Caerostris</taxon>
    </lineage>
</organism>
<gene>
    <name evidence="1" type="ORF">CEXT_71011</name>
</gene>
<reference evidence="1 2" key="1">
    <citation type="submission" date="2021-06" db="EMBL/GenBank/DDBJ databases">
        <title>Caerostris extrusa draft genome.</title>
        <authorList>
            <person name="Kono N."/>
            <person name="Arakawa K."/>
        </authorList>
    </citation>
    <scope>NUCLEOTIDE SEQUENCE [LARGE SCALE GENOMIC DNA]</scope>
</reference>
<accession>A0AAV4MV74</accession>
<dbReference type="AlphaFoldDB" id="A0AAV4MV74"/>
<protein>
    <submittedName>
        <fullName evidence="1">Uncharacterized protein</fullName>
    </submittedName>
</protein>
<evidence type="ECO:0000313" key="1">
    <source>
        <dbReference type="EMBL" id="GIX75678.1"/>
    </source>
</evidence>
<keyword evidence="2" id="KW-1185">Reference proteome</keyword>
<evidence type="ECO:0000313" key="2">
    <source>
        <dbReference type="Proteomes" id="UP001054945"/>
    </source>
</evidence>
<dbReference type="EMBL" id="BPLR01002610">
    <property type="protein sequence ID" value="GIX75678.1"/>
    <property type="molecule type" value="Genomic_DNA"/>
</dbReference>
<name>A0AAV4MV74_CAEEX</name>
<sequence length="129" mass="15077">MCTPNIGMTNGAESPYLGFKRVNGPPRYAMIRFSKEPTVRGAFCGNSKYPLPEMETPSAFSGFIIERQHRAQLRLILKVSSAYSEKHFFRRHNEILKYLPNSPRKYIFARIEPRIKEESSQKYYFMCTQ</sequence>
<comment type="caution">
    <text evidence="1">The sequence shown here is derived from an EMBL/GenBank/DDBJ whole genome shotgun (WGS) entry which is preliminary data.</text>
</comment>
<proteinExistence type="predicted"/>